<comment type="similarity">
    <text evidence="1 4">Belongs to the 1-acyl-sn-glycerol-3-phosphate acyltransferase family.</text>
</comment>
<feature type="region of interest" description="Disordered" evidence="5">
    <location>
        <begin position="535"/>
        <end position="575"/>
    </location>
</feature>
<evidence type="ECO:0000256" key="2">
    <source>
        <dbReference type="ARBA" id="ARBA00022679"/>
    </source>
</evidence>
<dbReference type="AlphaFoldDB" id="A0AAF0DT98"/>
<feature type="transmembrane region" description="Helical" evidence="6">
    <location>
        <begin position="35"/>
        <end position="55"/>
    </location>
</feature>
<keyword evidence="6" id="KW-0812">Transmembrane</keyword>
<protein>
    <recommendedName>
        <fullName evidence="4">1-acyl-sn-glycerol-3-phosphate acyltransferase</fullName>
        <ecNumber evidence="4">2.3.1.51</ecNumber>
    </recommendedName>
</protein>
<gene>
    <name evidence="8" type="primary">SLC1</name>
    <name evidence="8" type="ORF">MBRA1_001672</name>
</gene>
<dbReference type="PANTHER" id="PTHR10434:SF11">
    <property type="entry name" value="1-ACYL-SN-GLYCEROL-3-PHOSPHATE ACYLTRANSFERASE"/>
    <property type="match status" value="1"/>
</dbReference>
<dbReference type="InterPro" id="IPR004552">
    <property type="entry name" value="AGP_acyltrans"/>
</dbReference>
<dbReference type="SUPFAM" id="SSF69593">
    <property type="entry name" value="Glycerol-3-phosphate (1)-acyltransferase"/>
    <property type="match status" value="2"/>
</dbReference>
<dbReference type="GO" id="GO:0016020">
    <property type="term" value="C:membrane"/>
    <property type="evidence" value="ECO:0007669"/>
    <property type="project" value="InterPro"/>
</dbReference>
<keyword evidence="4" id="KW-0443">Lipid metabolism</keyword>
<dbReference type="PANTHER" id="PTHR10434">
    <property type="entry name" value="1-ACYL-SN-GLYCEROL-3-PHOSPHATE ACYLTRANSFERASE"/>
    <property type="match status" value="1"/>
</dbReference>
<evidence type="ECO:0000256" key="6">
    <source>
        <dbReference type="SAM" id="Phobius"/>
    </source>
</evidence>
<evidence type="ECO:0000313" key="9">
    <source>
        <dbReference type="Proteomes" id="UP001216638"/>
    </source>
</evidence>
<dbReference type="NCBIfam" id="TIGR00530">
    <property type="entry name" value="AGP_acyltrn"/>
    <property type="match status" value="2"/>
</dbReference>
<evidence type="ECO:0000256" key="5">
    <source>
        <dbReference type="SAM" id="MobiDB-lite"/>
    </source>
</evidence>
<evidence type="ECO:0000256" key="4">
    <source>
        <dbReference type="RuleBase" id="RU361267"/>
    </source>
</evidence>
<organism evidence="8 9">
    <name type="scientific">Malassezia brasiliensis</name>
    <dbReference type="NCBI Taxonomy" id="1821822"/>
    <lineage>
        <taxon>Eukaryota</taxon>
        <taxon>Fungi</taxon>
        <taxon>Dikarya</taxon>
        <taxon>Basidiomycota</taxon>
        <taxon>Ustilaginomycotina</taxon>
        <taxon>Malasseziomycetes</taxon>
        <taxon>Malasseziales</taxon>
        <taxon>Malasseziaceae</taxon>
        <taxon>Malassezia</taxon>
    </lineage>
</organism>
<feature type="transmembrane region" description="Helical" evidence="6">
    <location>
        <begin position="67"/>
        <end position="86"/>
    </location>
</feature>
<dbReference type="GO" id="GO:0003841">
    <property type="term" value="F:1-acylglycerol-3-phosphate O-acyltransferase activity"/>
    <property type="evidence" value="ECO:0007669"/>
    <property type="project" value="UniProtKB-UniRule"/>
</dbReference>
<keyword evidence="4" id="KW-0444">Lipid biosynthesis</keyword>
<keyword evidence="3 4" id="KW-0012">Acyltransferase</keyword>
<dbReference type="Pfam" id="PF01553">
    <property type="entry name" value="Acyltransferase"/>
    <property type="match status" value="2"/>
</dbReference>
<name>A0AAF0DT98_9BASI</name>
<dbReference type="EMBL" id="CP119952">
    <property type="protein sequence ID" value="WFC95032.1"/>
    <property type="molecule type" value="Genomic_DNA"/>
</dbReference>
<keyword evidence="2 4" id="KW-0808">Transferase</keyword>
<evidence type="ECO:0000259" key="7">
    <source>
        <dbReference type="SMART" id="SM00563"/>
    </source>
</evidence>
<proteinExistence type="inferred from homology"/>
<evidence type="ECO:0000313" key="8">
    <source>
        <dbReference type="EMBL" id="WFC95032.1"/>
    </source>
</evidence>
<accession>A0AAF0DT98</accession>
<feature type="compositionally biased region" description="Basic and acidic residues" evidence="5">
    <location>
        <begin position="537"/>
        <end position="555"/>
    </location>
</feature>
<feature type="domain" description="Phospholipid/glycerol acyltransferase" evidence="7">
    <location>
        <begin position="330"/>
        <end position="447"/>
    </location>
</feature>
<dbReference type="CDD" id="cd07989">
    <property type="entry name" value="LPLAT_AGPAT-like"/>
    <property type="match status" value="2"/>
</dbReference>
<keyword evidence="4" id="KW-1208">Phospholipid metabolism</keyword>
<evidence type="ECO:0000256" key="3">
    <source>
        <dbReference type="ARBA" id="ARBA00023315"/>
    </source>
</evidence>
<reference evidence="8" key="1">
    <citation type="submission" date="2023-03" db="EMBL/GenBank/DDBJ databases">
        <title>Mating type loci evolution in Malassezia.</title>
        <authorList>
            <person name="Coelho M.A."/>
        </authorList>
    </citation>
    <scope>NUCLEOTIDE SEQUENCE</scope>
    <source>
        <strain evidence="8">CBS 14135</strain>
    </source>
</reference>
<dbReference type="InterPro" id="IPR002123">
    <property type="entry name" value="Plipid/glycerol_acylTrfase"/>
</dbReference>
<dbReference type="SMART" id="SM00563">
    <property type="entry name" value="PlsC"/>
    <property type="match status" value="2"/>
</dbReference>
<comment type="catalytic activity">
    <reaction evidence="4">
        <text>a 1-acyl-sn-glycero-3-phosphate + an acyl-CoA = a 1,2-diacyl-sn-glycero-3-phosphate + CoA</text>
        <dbReference type="Rhea" id="RHEA:19709"/>
        <dbReference type="ChEBI" id="CHEBI:57287"/>
        <dbReference type="ChEBI" id="CHEBI:57970"/>
        <dbReference type="ChEBI" id="CHEBI:58342"/>
        <dbReference type="ChEBI" id="CHEBI:58608"/>
        <dbReference type="EC" id="2.3.1.51"/>
    </reaction>
</comment>
<sequence length="575" mass="64381">MPPAPRAWWTALPASLAVLTTTAYSRTARYYFNAVLYIALMGVCSILGVVYPLLFSIVGHRYNTNYAVARSFYALAGTLIGIKITIVEGEEYLQQRPSIILGNHQSFLDILYLGRMFPSGSVIMAKKELRWMPLLGQFMMLGGNVFIDRKSRTSAIQTTKAAGEQMRKHKLALFAFPEGTRSHSAKPMLLPFKKGIFHLAIETQLPIIPLVCENYHHLYDSKTRFDGGEIRIAVLPPVSTKGLTVADTDALIKRVYDAMLERLLRFGSEGNTDALSARTLGVVYPLVFGLFGQRYNTNHIVARAFYKLAGTLIGYNFKVEGAEHLNTRPSIIVGNHQSFLDILYLGRMFPPGSVIMAKKELKWMPLLGQFMTLSGTLFIDRKSRASAIKTMNEAGARMRKNNLALFAFPEGTRSHAVLPELLPFKKGVFHLAIQTQLPIVPVVCENYHRLYDSKTRFEGGDLRLAVLPPISTEGMTNEDTDKLINTVHDAMLRQLVQFDRENDSEDVQRTLHPSQRPLHRVRGLAGLFARLVGDGSKSQHDRTVRRVKQEEERLRAKAQNGTSPSDYGLVSASHS</sequence>
<comment type="domain">
    <text evidence="4">The HXXXXD motif is essential for acyltransferase activity and may constitute the binding site for the phosphate moiety of the glycerol-3-phosphate.</text>
</comment>
<keyword evidence="9" id="KW-1185">Reference proteome</keyword>
<evidence type="ECO:0000256" key="1">
    <source>
        <dbReference type="ARBA" id="ARBA00008655"/>
    </source>
</evidence>
<feature type="domain" description="Phospholipid/glycerol acyltransferase" evidence="7">
    <location>
        <begin position="98"/>
        <end position="215"/>
    </location>
</feature>
<dbReference type="GO" id="GO:0005783">
    <property type="term" value="C:endoplasmic reticulum"/>
    <property type="evidence" value="ECO:0007669"/>
    <property type="project" value="TreeGrafter"/>
</dbReference>
<keyword evidence="6" id="KW-0472">Membrane</keyword>
<keyword evidence="4" id="KW-0594">Phospholipid biosynthesis</keyword>
<dbReference type="Proteomes" id="UP001216638">
    <property type="component" value="Chromosome 2"/>
</dbReference>
<dbReference type="GO" id="GO:0006654">
    <property type="term" value="P:phosphatidic acid biosynthetic process"/>
    <property type="evidence" value="ECO:0007669"/>
    <property type="project" value="TreeGrafter"/>
</dbReference>
<keyword evidence="6" id="KW-1133">Transmembrane helix</keyword>
<dbReference type="EC" id="2.3.1.51" evidence="4"/>